<dbReference type="SUPFAM" id="SSF52266">
    <property type="entry name" value="SGNH hydrolase"/>
    <property type="match status" value="1"/>
</dbReference>
<proteinExistence type="predicted"/>
<reference evidence="4" key="1">
    <citation type="submission" date="2018-11" db="EMBL/GenBank/DDBJ databases">
        <title>Complete genome sequence of Paenibacillus sp. ML311-T8.</title>
        <authorList>
            <person name="Nam Y.-D."/>
            <person name="Kang J."/>
            <person name="Chung W.-H."/>
            <person name="Park Y.S."/>
        </authorList>
    </citation>
    <scope>NUCLEOTIDE SEQUENCE [LARGE SCALE GENOMIC DNA]</scope>
    <source>
        <strain evidence="4">ML311-T8</strain>
    </source>
</reference>
<keyword evidence="4" id="KW-1185">Reference proteome</keyword>
<dbReference type="AlphaFoldDB" id="A0A6B8RQ64"/>
<dbReference type="InterPro" id="IPR052940">
    <property type="entry name" value="Carb_Esterase_6"/>
</dbReference>
<dbReference type="InterPro" id="IPR005181">
    <property type="entry name" value="SASA"/>
</dbReference>
<protein>
    <recommendedName>
        <fullName evidence="2">Sialate O-acetylesterase domain-containing protein</fullName>
    </recommendedName>
</protein>
<dbReference type="EMBL" id="CP034235">
    <property type="protein sequence ID" value="QGQ98139.1"/>
    <property type="molecule type" value="Genomic_DNA"/>
</dbReference>
<evidence type="ECO:0000259" key="2">
    <source>
        <dbReference type="Pfam" id="PF03629"/>
    </source>
</evidence>
<evidence type="ECO:0000256" key="1">
    <source>
        <dbReference type="ARBA" id="ARBA00022801"/>
    </source>
</evidence>
<name>A0A6B8RQ64_9BACL</name>
<dbReference type="Pfam" id="PF03629">
    <property type="entry name" value="SASA"/>
    <property type="match status" value="1"/>
</dbReference>
<keyword evidence="1" id="KW-0378">Hydrolase</keyword>
<sequence length="463" mass="50487">MRQVGAIIQKGPQHWAIIQQENGFGSVTLSGNWSADGLGIFKSAQVYARVVSEEDAREIVSWHPASMLAEQAWEITLDSIPAGGLYRLETCLQLDDNPAMEWANRGDMINHIGIGDLWVIAGQSNAAGYGKGPFQDSPQLGIHLLRNSGQWDLATHPFNESTASIHFENREAANPGHSPFLAFGKMIQKAAGIPIGLVQTSLGGSPLKAWNPDEDGVLHRNMINIIQSVGGKVRGILWYQGCSDCSPADSVSYLERFSNTVQHWRRELKDASLPILTVQLNRCTDVASIEANHSWGRVREAQRQAALTIPEVYVIPALDCSLSDGIHNSPAGNMIIGERMGKVALAHVYKREGIYAEAPCLTSAALIEEDALPSIRLEFANVNGYLLAIGPISKVFTVEDARGEVEISSWQITARNEITLKLARAVEGDAFVHGAYEMNPSSFLPLDSGSYMPTLAFYGQQVI</sequence>
<dbReference type="GO" id="GO:0016787">
    <property type="term" value="F:hydrolase activity"/>
    <property type="evidence" value="ECO:0007669"/>
    <property type="project" value="UniProtKB-KW"/>
</dbReference>
<accession>A0A6B8RQ64</accession>
<dbReference type="PANTHER" id="PTHR31988:SF19">
    <property type="entry name" value="9-O-ACETYL-N-ACETYLNEURAMINIC ACID DEACETYLASE-RELATED"/>
    <property type="match status" value="1"/>
</dbReference>
<organism evidence="3 4">
    <name type="scientific">Paenibacillus psychroresistens</name>
    <dbReference type="NCBI Taxonomy" id="1778678"/>
    <lineage>
        <taxon>Bacteria</taxon>
        <taxon>Bacillati</taxon>
        <taxon>Bacillota</taxon>
        <taxon>Bacilli</taxon>
        <taxon>Bacillales</taxon>
        <taxon>Paenibacillaceae</taxon>
        <taxon>Paenibacillus</taxon>
    </lineage>
</organism>
<dbReference type="KEGG" id="ppsc:EHS13_26250"/>
<evidence type="ECO:0000313" key="3">
    <source>
        <dbReference type="EMBL" id="QGQ98139.1"/>
    </source>
</evidence>
<dbReference type="RefSeq" id="WP_155703238.1">
    <property type="nucleotide sequence ID" value="NZ_CP034235.1"/>
</dbReference>
<dbReference type="Gene3D" id="3.40.50.1110">
    <property type="entry name" value="SGNH hydrolase"/>
    <property type="match status" value="1"/>
</dbReference>
<evidence type="ECO:0000313" key="4">
    <source>
        <dbReference type="Proteomes" id="UP000426246"/>
    </source>
</evidence>
<gene>
    <name evidence="3" type="ORF">EHS13_26250</name>
</gene>
<dbReference type="InterPro" id="IPR036514">
    <property type="entry name" value="SGNH_hydro_sf"/>
</dbReference>
<dbReference type="Proteomes" id="UP000426246">
    <property type="component" value="Chromosome"/>
</dbReference>
<feature type="domain" description="Sialate O-acetylesterase" evidence="2">
    <location>
        <begin position="116"/>
        <end position="344"/>
    </location>
</feature>
<dbReference type="PANTHER" id="PTHR31988">
    <property type="entry name" value="ESTERASE, PUTATIVE (DUF303)-RELATED"/>
    <property type="match status" value="1"/>
</dbReference>
<dbReference type="OrthoDB" id="9795554at2"/>